<accession>A0ABU1JM38</accession>
<gene>
    <name evidence="2" type="ORF">E9232_001126</name>
</gene>
<evidence type="ECO:0000259" key="1">
    <source>
        <dbReference type="SMART" id="SM00382"/>
    </source>
</evidence>
<organism evidence="2 3">
    <name type="scientific">Inquilinus ginsengisoli</name>
    <dbReference type="NCBI Taxonomy" id="363840"/>
    <lineage>
        <taxon>Bacteria</taxon>
        <taxon>Pseudomonadati</taxon>
        <taxon>Pseudomonadota</taxon>
        <taxon>Alphaproteobacteria</taxon>
        <taxon>Rhodospirillales</taxon>
        <taxon>Rhodospirillaceae</taxon>
        <taxon>Inquilinus</taxon>
    </lineage>
</organism>
<keyword evidence="3" id="KW-1185">Reference proteome</keyword>
<evidence type="ECO:0000313" key="2">
    <source>
        <dbReference type="EMBL" id="MDR6288619.1"/>
    </source>
</evidence>
<proteinExistence type="predicted"/>
<dbReference type="Gene3D" id="3.40.50.300">
    <property type="entry name" value="P-loop containing nucleotide triphosphate hydrolases"/>
    <property type="match status" value="1"/>
</dbReference>
<dbReference type="InterPro" id="IPR027417">
    <property type="entry name" value="P-loop_NTPase"/>
</dbReference>
<dbReference type="InterPro" id="IPR003593">
    <property type="entry name" value="AAA+_ATPase"/>
</dbReference>
<feature type="domain" description="AAA+ ATPase" evidence="1">
    <location>
        <begin position="80"/>
        <end position="261"/>
    </location>
</feature>
<dbReference type="RefSeq" id="WP_309792629.1">
    <property type="nucleotide sequence ID" value="NZ_JAVDPW010000002.1"/>
</dbReference>
<dbReference type="SUPFAM" id="SSF52540">
    <property type="entry name" value="P-loop containing nucleoside triphosphate hydrolases"/>
    <property type="match status" value="1"/>
</dbReference>
<name>A0ABU1JM38_9PROT</name>
<dbReference type="Proteomes" id="UP001262410">
    <property type="component" value="Unassembled WGS sequence"/>
</dbReference>
<dbReference type="Pfam" id="PF13481">
    <property type="entry name" value="AAA_25"/>
    <property type="match status" value="1"/>
</dbReference>
<reference evidence="2 3" key="1">
    <citation type="submission" date="2023-07" db="EMBL/GenBank/DDBJ databases">
        <title>Sorghum-associated microbial communities from plants grown in Nebraska, USA.</title>
        <authorList>
            <person name="Schachtman D."/>
        </authorList>
    </citation>
    <scope>NUCLEOTIDE SEQUENCE [LARGE SCALE GENOMIC DNA]</scope>
    <source>
        <strain evidence="2 3">584</strain>
    </source>
</reference>
<dbReference type="InterPro" id="IPR038724">
    <property type="entry name" value="RepA"/>
</dbReference>
<dbReference type="CDD" id="cd01125">
    <property type="entry name" value="RepA_RSF1010_like"/>
    <property type="match status" value="1"/>
</dbReference>
<comment type="caution">
    <text evidence="2">The sequence shown here is derived from an EMBL/GenBank/DDBJ whole genome shotgun (WGS) entry which is preliminary data.</text>
</comment>
<dbReference type="SMART" id="SM00382">
    <property type="entry name" value="AAA"/>
    <property type="match status" value="1"/>
</dbReference>
<dbReference type="EMBL" id="JAVDPW010000002">
    <property type="protein sequence ID" value="MDR6288619.1"/>
    <property type="molecule type" value="Genomic_DNA"/>
</dbReference>
<sequence length="395" mass="42296">MTPDHDDSNVRTNISSSVSPGPLPFVPWAEMEIGNVFSIQSGKPIDLPAGKQPRSLPVIDWPDIVPQGEVLTLVRGLLAPNSLAMIYGPSNVGKSFAALDLATSVAASTPWRGLDVDGGTVIYVGAEGAHGLRRRVEAIRRHRGITGALPFSLVPVALNLTAEDRADATALIGMTKAAVERFGQPAKLIIVDTVHRCFAGAEENSASDMGRFLANVDYVREKTGAAVLLIHHSGKDETRGARGSSALRAAVDTELAVSADEDGTIRMTLSKQKDGASEGEFAMTLHDVEIGEDDDGEQMLAPVVQHVDVPPAKKKTGKLNDRQALGLRALHNHFAGTDRDTVDFGTFKTILVQRGVLEEGSNPALFTRLRQQLERLGKIYYNSGQIGLTKSGQKL</sequence>
<evidence type="ECO:0000313" key="3">
    <source>
        <dbReference type="Proteomes" id="UP001262410"/>
    </source>
</evidence>
<protein>
    <recommendedName>
        <fullName evidence="1">AAA+ ATPase domain-containing protein</fullName>
    </recommendedName>
</protein>